<sequence length="255" mass="27132">MGDGGRATAERWFRRLNPEPVPAPRLRILCCPHAGGSANYYRFLGPLAPHGVELLAVRYPGREDKLTEPVPGSIAELAAPVAEACADLWGAPLVLFGHSMGAAVAYETARLLDGRPGSPLRALVVSSRPGPGMEKARGLPGASDEALVAHLRKLGGTTGQLLDDPDLRELVLPVLRADYRNVDAHRVDPAAAPLSVPVTAYLGDSEEYVDEASISTWATVTTAGFGWRSFPGGHFYLTEQGPALLDDLLSRPGVR</sequence>
<name>A0A561UBW3_9ACTN</name>
<reference evidence="4 5" key="1">
    <citation type="submission" date="2019-06" db="EMBL/GenBank/DDBJ databases">
        <title>Sequencing the genomes of 1000 actinobacteria strains.</title>
        <authorList>
            <person name="Klenk H.-P."/>
        </authorList>
    </citation>
    <scope>NUCLEOTIDE SEQUENCE [LARGE SCALE GENOMIC DNA]</scope>
    <source>
        <strain evidence="4 5">DSM 44826</strain>
    </source>
</reference>
<evidence type="ECO:0000313" key="5">
    <source>
        <dbReference type="Proteomes" id="UP000317940"/>
    </source>
</evidence>
<evidence type="ECO:0000256" key="2">
    <source>
        <dbReference type="ARBA" id="ARBA00022801"/>
    </source>
</evidence>
<keyword evidence="5" id="KW-1185">Reference proteome</keyword>
<evidence type="ECO:0000313" key="4">
    <source>
        <dbReference type="EMBL" id="TWF96853.1"/>
    </source>
</evidence>
<dbReference type="RefSeq" id="WP_145903153.1">
    <property type="nucleotide sequence ID" value="NZ_BAAAMZ010000004.1"/>
</dbReference>
<evidence type="ECO:0000256" key="1">
    <source>
        <dbReference type="ARBA" id="ARBA00007169"/>
    </source>
</evidence>
<dbReference type="SUPFAM" id="SSF53474">
    <property type="entry name" value="alpha/beta-Hydrolases"/>
    <property type="match status" value="1"/>
</dbReference>
<dbReference type="InterPro" id="IPR001031">
    <property type="entry name" value="Thioesterase"/>
</dbReference>
<protein>
    <submittedName>
        <fullName evidence="4">Pyochelin biosynthetic protein PchC</fullName>
    </submittedName>
</protein>
<dbReference type="GO" id="GO:0008610">
    <property type="term" value="P:lipid biosynthetic process"/>
    <property type="evidence" value="ECO:0007669"/>
    <property type="project" value="TreeGrafter"/>
</dbReference>
<dbReference type="InterPro" id="IPR020802">
    <property type="entry name" value="TesA-like"/>
</dbReference>
<accession>A0A561UBW3</accession>
<dbReference type="Proteomes" id="UP000317940">
    <property type="component" value="Unassembled WGS sequence"/>
</dbReference>
<feature type="domain" description="Thioesterase TesA-like" evidence="3">
    <location>
        <begin position="29"/>
        <end position="249"/>
    </location>
</feature>
<dbReference type="SMART" id="SM00824">
    <property type="entry name" value="PKS_TE"/>
    <property type="match status" value="1"/>
</dbReference>
<dbReference type="OrthoDB" id="3872750at2"/>
<dbReference type="Gene3D" id="3.40.50.1820">
    <property type="entry name" value="alpha/beta hydrolase"/>
    <property type="match status" value="1"/>
</dbReference>
<dbReference type="EMBL" id="VIWT01000001">
    <property type="protein sequence ID" value="TWF96853.1"/>
    <property type="molecule type" value="Genomic_DNA"/>
</dbReference>
<comment type="caution">
    <text evidence="4">The sequence shown here is derived from an EMBL/GenBank/DDBJ whole genome shotgun (WGS) entry which is preliminary data.</text>
</comment>
<comment type="similarity">
    <text evidence="1">Belongs to the thioesterase family.</text>
</comment>
<evidence type="ECO:0000259" key="3">
    <source>
        <dbReference type="SMART" id="SM00824"/>
    </source>
</evidence>
<gene>
    <name evidence="4" type="ORF">FHX73_11626</name>
</gene>
<dbReference type="PANTHER" id="PTHR11487:SF0">
    <property type="entry name" value="S-ACYL FATTY ACID SYNTHASE THIOESTERASE, MEDIUM CHAIN"/>
    <property type="match status" value="1"/>
</dbReference>
<dbReference type="InterPro" id="IPR012223">
    <property type="entry name" value="TEII"/>
</dbReference>
<organism evidence="4 5">
    <name type="scientific">Kitasatospora viridis</name>
    <dbReference type="NCBI Taxonomy" id="281105"/>
    <lineage>
        <taxon>Bacteria</taxon>
        <taxon>Bacillati</taxon>
        <taxon>Actinomycetota</taxon>
        <taxon>Actinomycetes</taxon>
        <taxon>Kitasatosporales</taxon>
        <taxon>Streptomycetaceae</taxon>
        <taxon>Kitasatospora</taxon>
    </lineage>
</organism>
<keyword evidence="2" id="KW-0378">Hydrolase</keyword>
<dbReference type="InterPro" id="IPR029058">
    <property type="entry name" value="AB_hydrolase_fold"/>
</dbReference>
<dbReference type="GO" id="GO:0016787">
    <property type="term" value="F:hydrolase activity"/>
    <property type="evidence" value="ECO:0007669"/>
    <property type="project" value="UniProtKB-KW"/>
</dbReference>
<dbReference type="AlphaFoldDB" id="A0A561UBW3"/>
<proteinExistence type="inferred from homology"/>
<dbReference type="PANTHER" id="PTHR11487">
    <property type="entry name" value="THIOESTERASE"/>
    <property type="match status" value="1"/>
</dbReference>
<dbReference type="Pfam" id="PF00975">
    <property type="entry name" value="Thioesterase"/>
    <property type="match status" value="1"/>
</dbReference>